<dbReference type="Gene3D" id="1.10.10.10">
    <property type="entry name" value="Winged helix-like DNA-binding domain superfamily/Winged helix DNA-binding domain"/>
    <property type="match status" value="1"/>
</dbReference>
<evidence type="ECO:0000313" key="7">
    <source>
        <dbReference type="Proteomes" id="UP000186806"/>
    </source>
</evidence>
<dbReference type="GO" id="GO:0043565">
    <property type="term" value="F:sequence-specific DNA binding"/>
    <property type="evidence" value="ECO:0007669"/>
    <property type="project" value="TreeGrafter"/>
</dbReference>
<reference evidence="6 7" key="1">
    <citation type="submission" date="2016-12" db="EMBL/GenBank/DDBJ databases">
        <title>Draft genome sequences of strains Salinicola socius SMB35, Salinicola sp. MH3R3-1 and Chromohalobacter sp. SMB17 from the Verkhnekamsk potash mining region of Russia.</title>
        <authorList>
            <person name="Mavrodi D.V."/>
            <person name="Olsson B.E."/>
            <person name="Korsakova E.S."/>
            <person name="Pyankova A."/>
            <person name="Mavrodi O.V."/>
            <person name="Plotnikova E.G."/>
        </authorList>
    </citation>
    <scope>NUCLEOTIDE SEQUENCE [LARGE SCALE GENOMIC DNA]</scope>
    <source>
        <strain evidence="6 7">SMB17</strain>
    </source>
</reference>
<protein>
    <submittedName>
        <fullName evidence="6">LysR family transcriptional regulator</fullName>
    </submittedName>
</protein>
<dbReference type="SUPFAM" id="SSF53850">
    <property type="entry name" value="Periplasmic binding protein-like II"/>
    <property type="match status" value="1"/>
</dbReference>
<dbReference type="AlphaFoldDB" id="A0A1Q8T9Z1"/>
<dbReference type="InterPro" id="IPR058163">
    <property type="entry name" value="LysR-type_TF_proteobact-type"/>
</dbReference>
<dbReference type="InterPro" id="IPR000847">
    <property type="entry name" value="LysR_HTH_N"/>
</dbReference>
<dbReference type="FunFam" id="1.10.10.10:FF:000038">
    <property type="entry name" value="Glycine cleavage system transcriptional activator"/>
    <property type="match status" value="1"/>
</dbReference>
<dbReference type="PROSITE" id="PS50931">
    <property type="entry name" value="HTH_LYSR"/>
    <property type="match status" value="1"/>
</dbReference>
<comment type="caution">
    <text evidence="6">The sequence shown here is derived from an EMBL/GenBank/DDBJ whole genome shotgun (WGS) entry which is preliminary data.</text>
</comment>
<feature type="domain" description="HTH lysR-type" evidence="5">
    <location>
        <begin position="7"/>
        <end position="64"/>
    </location>
</feature>
<dbReference type="SUPFAM" id="SSF46785">
    <property type="entry name" value="Winged helix' DNA-binding domain"/>
    <property type="match status" value="1"/>
</dbReference>
<evidence type="ECO:0000256" key="3">
    <source>
        <dbReference type="ARBA" id="ARBA00023125"/>
    </source>
</evidence>
<gene>
    <name evidence="6" type="ORF">BTW10_14165</name>
</gene>
<keyword evidence="7" id="KW-1185">Reference proteome</keyword>
<dbReference type="PRINTS" id="PR00039">
    <property type="entry name" value="HTHLYSR"/>
</dbReference>
<dbReference type="PANTHER" id="PTHR30537">
    <property type="entry name" value="HTH-TYPE TRANSCRIPTIONAL REGULATOR"/>
    <property type="match status" value="1"/>
</dbReference>
<comment type="similarity">
    <text evidence="1">Belongs to the LysR transcriptional regulatory family.</text>
</comment>
<evidence type="ECO:0000256" key="4">
    <source>
        <dbReference type="ARBA" id="ARBA00023163"/>
    </source>
</evidence>
<dbReference type="InterPro" id="IPR005119">
    <property type="entry name" value="LysR_subst-bd"/>
</dbReference>
<organism evidence="6 7">
    <name type="scientific">Chromohalobacter japonicus</name>
    <dbReference type="NCBI Taxonomy" id="223900"/>
    <lineage>
        <taxon>Bacteria</taxon>
        <taxon>Pseudomonadati</taxon>
        <taxon>Pseudomonadota</taxon>
        <taxon>Gammaproteobacteria</taxon>
        <taxon>Oceanospirillales</taxon>
        <taxon>Halomonadaceae</taxon>
        <taxon>Chromohalobacter</taxon>
    </lineage>
</organism>
<evidence type="ECO:0000256" key="2">
    <source>
        <dbReference type="ARBA" id="ARBA00023015"/>
    </source>
</evidence>
<keyword evidence="2" id="KW-0805">Transcription regulation</keyword>
<evidence type="ECO:0000313" key="6">
    <source>
        <dbReference type="EMBL" id="OLO10497.1"/>
    </source>
</evidence>
<evidence type="ECO:0000259" key="5">
    <source>
        <dbReference type="PROSITE" id="PS50931"/>
    </source>
</evidence>
<dbReference type="GO" id="GO:0006351">
    <property type="term" value="P:DNA-templated transcription"/>
    <property type="evidence" value="ECO:0007669"/>
    <property type="project" value="TreeGrafter"/>
</dbReference>
<proteinExistence type="inferred from homology"/>
<dbReference type="GO" id="GO:0003700">
    <property type="term" value="F:DNA-binding transcription factor activity"/>
    <property type="evidence" value="ECO:0007669"/>
    <property type="project" value="InterPro"/>
</dbReference>
<dbReference type="PANTHER" id="PTHR30537:SF74">
    <property type="entry name" value="HTH-TYPE TRANSCRIPTIONAL REGULATOR TRPI"/>
    <property type="match status" value="1"/>
</dbReference>
<dbReference type="InterPro" id="IPR036388">
    <property type="entry name" value="WH-like_DNA-bd_sf"/>
</dbReference>
<evidence type="ECO:0000256" key="1">
    <source>
        <dbReference type="ARBA" id="ARBA00009437"/>
    </source>
</evidence>
<dbReference type="Gene3D" id="3.40.190.10">
    <property type="entry name" value="Periplasmic binding protein-like II"/>
    <property type="match status" value="2"/>
</dbReference>
<name>A0A1Q8T9Z1_9GAMM</name>
<dbReference type="CDD" id="cd08432">
    <property type="entry name" value="PBP2_GcdR_TrpI_HvrB_AmpR_like"/>
    <property type="match status" value="1"/>
</dbReference>
<dbReference type="EMBL" id="MSDQ01000033">
    <property type="protein sequence ID" value="OLO10497.1"/>
    <property type="molecule type" value="Genomic_DNA"/>
</dbReference>
<keyword evidence="3" id="KW-0238">DNA-binding</keyword>
<dbReference type="Pfam" id="PF03466">
    <property type="entry name" value="LysR_substrate"/>
    <property type="match status" value="1"/>
</dbReference>
<dbReference type="Proteomes" id="UP000186806">
    <property type="component" value="Unassembled WGS sequence"/>
</dbReference>
<keyword evidence="4" id="KW-0804">Transcription</keyword>
<accession>A0A1Q8T9Z1</accession>
<dbReference type="InterPro" id="IPR036390">
    <property type="entry name" value="WH_DNA-bd_sf"/>
</dbReference>
<sequence>MKIHPMPPLNSLVAFESAARHLSFTLAAEELHVTQGAISRQVRCLESYLGKPLFERANRRVNLTAMGQRYAQAVRQSLIDIAGVTDDVRSWQGTHQLTVATTSAMASLWLLPKITEFQRDYEDIELRIVATEQIRDLSRVESDLALFYCRTPPTSMRATTLFYEEVFPVCSPEYLEQHGPFNELEMLLDCTLLSLEDADQDWMSWRQWFSQVGAEIRPPRRRLNINSYSMLVQSAIMGQGMALGWSQLVDDYLERGQLVRPIETVLRTEARFCLLEHSDAPNNRRGIRAFQEWLSKTIPKEVGDLGLA</sequence>
<dbReference type="Pfam" id="PF00126">
    <property type="entry name" value="HTH_1"/>
    <property type="match status" value="1"/>
</dbReference>